<dbReference type="RefSeq" id="WP_130361770.1">
    <property type="nucleotide sequence ID" value="NZ_SGXC01000003.1"/>
</dbReference>
<dbReference type="EMBL" id="SGXC01000003">
    <property type="protein sequence ID" value="RZS78820.1"/>
    <property type="molecule type" value="Genomic_DNA"/>
</dbReference>
<evidence type="ECO:0000313" key="2">
    <source>
        <dbReference type="Proteomes" id="UP000292445"/>
    </source>
</evidence>
<comment type="caution">
    <text evidence="1">The sequence shown here is derived from an EMBL/GenBank/DDBJ whole genome shotgun (WGS) entry which is preliminary data.</text>
</comment>
<accession>A0A4Q7N9N5</accession>
<dbReference type="AlphaFoldDB" id="A0A4Q7N9N5"/>
<name>A0A4Q7N9N5_9BURK</name>
<sequence>MRDSFESLVKTITQSIAGRPVDAALEDYLNRRHGPDSDWFRDMTRACEAGVDEGWLCNREAGGVRYGRVVKPGPDSAGFSVDVVDMTDLAGPHHVHPNGEIDMVMPRTAGARFDGTPAGWKVYPPRSAHRPTVAGGRALVLYLLPDGAIEFTKP</sequence>
<dbReference type="Pfam" id="PF16155">
    <property type="entry name" value="PnbB"/>
    <property type="match status" value="1"/>
</dbReference>
<gene>
    <name evidence="1" type="ORF">EV675_5477</name>
</gene>
<protein>
    <submittedName>
        <fullName evidence="1">Uncharacterized protein DUF4863</fullName>
    </submittedName>
</protein>
<proteinExistence type="predicted"/>
<evidence type="ECO:0000313" key="1">
    <source>
        <dbReference type="EMBL" id="RZS78820.1"/>
    </source>
</evidence>
<keyword evidence="2" id="KW-1185">Reference proteome</keyword>
<dbReference type="Proteomes" id="UP000292445">
    <property type="component" value="Unassembled WGS sequence"/>
</dbReference>
<dbReference type="InterPro" id="IPR032345">
    <property type="entry name" value="PnbB"/>
</dbReference>
<organism evidence="1 2">
    <name type="scientific">Pigmentiphaga kullae</name>
    <dbReference type="NCBI Taxonomy" id="151784"/>
    <lineage>
        <taxon>Bacteria</taxon>
        <taxon>Pseudomonadati</taxon>
        <taxon>Pseudomonadota</taxon>
        <taxon>Betaproteobacteria</taxon>
        <taxon>Burkholderiales</taxon>
        <taxon>Alcaligenaceae</taxon>
        <taxon>Pigmentiphaga</taxon>
    </lineage>
</organism>
<dbReference type="OrthoDB" id="4467772at2"/>
<reference evidence="1 2" key="1">
    <citation type="submission" date="2019-02" db="EMBL/GenBank/DDBJ databases">
        <title>Genomic Encyclopedia of Type Strains, Phase IV (KMG-IV): sequencing the most valuable type-strain genomes for metagenomic binning, comparative biology and taxonomic classification.</title>
        <authorList>
            <person name="Goeker M."/>
        </authorList>
    </citation>
    <scope>NUCLEOTIDE SEQUENCE [LARGE SCALE GENOMIC DNA]</scope>
    <source>
        <strain evidence="1 2">K24</strain>
    </source>
</reference>